<dbReference type="EMBL" id="AY726528">
    <property type="protein sequence ID" value="AAW55870.1"/>
    <property type="molecule type" value="Genomic_DNA"/>
</dbReference>
<accession>Q0D2X5</accession>
<dbReference type="Gene3D" id="4.10.400.10">
    <property type="entry name" value="Low-density Lipoprotein Receptor"/>
    <property type="match status" value="1"/>
</dbReference>
<dbReference type="SUPFAM" id="SSF57424">
    <property type="entry name" value="LDL receptor-like module"/>
    <property type="match status" value="1"/>
</dbReference>
<keyword evidence="1" id="KW-1015">Disulfide bond</keyword>
<feature type="non-terminal residue" evidence="2">
    <location>
        <position position="1"/>
    </location>
</feature>
<dbReference type="InterPro" id="IPR036055">
    <property type="entry name" value="LDL_receptor-like_sf"/>
</dbReference>
<dbReference type="AlphaFoldDB" id="Q0D2X5"/>
<proteinExistence type="predicted"/>
<organism evidence="2">
    <name type="scientific">Conus pulcher</name>
    <dbReference type="NCBI Taxonomy" id="308512"/>
    <lineage>
        <taxon>Eukaryota</taxon>
        <taxon>Metazoa</taxon>
        <taxon>Spiralia</taxon>
        <taxon>Lophotrochozoa</taxon>
        <taxon>Mollusca</taxon>
        <taxon>Gastropoda</taxon>
        <taxon>Caenogastropoda</taxon>
        <taxon>Neogastropoda</taxon>
        <taxon>Conoidea</taxon>
        <taxon>Conidae</taxon>
        <taxon>Conus</taxon>
        <taxon>Kalloconus</taxon>
    </lineage>
</organism>
<name>Q0D2X5_9COND</name>
<evidence type="ECO:0000313" key="2">
    <source>
        <dbReference type="EMBL" id="AAW55870.1"/>
    </source>
</evidence>
<evidence type="ECO:0000256" key="1">
    <source>
        <dbReference type="ARBA" id="ARBA00023157"/>
    </source>
</evidence>
<protein>
    <submittedName>
        <fullName evidence="2">Megalin-like lipoprotein</fullName>
    </submittedName>
</protein>
<sequence>VLLHTMYIETVYSYKDAEYFGAICEIKPNKSAKILNYPEGISLGNTQIPLSKKQYSMNICHDGHTPQKYLSCIFQQHNVCRQQFAYDCHLSDRASYTYLISSSDHRTSIPPAFTCSDELSTTLSYTLVCDFTGDCLDSSDESFCQHPVCG</sequence>
<keyword evidence="2" id="KW-0449">Lipoprotein</keyword>
<reference evidence="2" key="1">
    <citation type="journal article" date="2005" name="Syst. Biol.">
        <title>Patterns of cladogenesis in the venomous marine gastropod genus Conus from the Cape Verde islands.</title>
        <authorList>
            <person name="Cunha R.L."/>
            <person name="Castilho R."/>
            <person name="Ruber L."/>
            <person name="Zardoya R."/>
        </authorList>
    </citation>
    <scope>NUCLEOTIDE SEQUENCE</scope>
</reference>
<feature type="non-terminal residue" evidence="2">
    <location>
        <position position="150"/>
    </location>
</feature>